<reference evidence="9 10" key="1">
    <citation type="journal article" date="2023" name="Environ Microbiome">
        <title>A coral-associated actinobacterium mitigates coral bleaching under heat stress.</title>
        <authorList>
            <person name="Li J."/>
            <person name="Zou Y."/>
            <person name="Li Q."/>
            <person name="Zhang J."/>
            <person name="Bourne D.G."/>
            <person name="Lyu Y."/>
            <person name="Liu C."/>
            <person name="Zhang S."/>
        </authorList>
    </citation>
    <scope>NUCLEOTIDE SEQUENCE [LARGE SCALE GENOMIC DNA]</scope>
    <source>
        <strain evidence="9 10">SCSIO 13291</strain>
    </source>
</reference>
<dbReference type="SUPFAM" id="SSF143081">
    <property type="entry name" value="BB1717-like"/>
    <property type="match status" value="1"/>
</dbReference>
<evidence type="ECO:0000256" key="6">
    <source>
        <dbReference type="ARBA" id="ARBA00023125"/>
    </source>
</evidence>
<keyword evidence="2 8" id="KW-0645">Protease</keyword>
<dbReference type="Pfam" id="PF02586">
    <property type="entry name" value="SRAP"/>
    <property type="match status" value="1"/>
</dbReference>
<keyword evidence="3" id="KW-0227">DNA damage</keyword>
<dbReference type="PANTHER" id="PTHR13604:SF0">
    <property type="entry name" value="ABASIC SITE PROCESSING PROTEIN HMCES"/>
    <property type="match status" value="1"/>
</dbReference>
<keyword evidence="5" id="KW-0190">Covalent protein-DNA linkage</keyword>
<evidence type="ECO:0000256" key="1">
    <source>
        <dbReference type="ARBA" id="ARBA00008136"/>
    </source>
</evidence>
<dbReference type="InterPro" id="IPR003738">
    <property type="entry name" value="SRAP"/>
</dbReference>
<sequence>MCGRFAASASTEDIVATFAIDEVVDLVAPTWNAAPTDPVPAVVERLDADGAVLRKLVTPRWGLVPSWAKDARGGARMINARSETVATKPAFAPSFAQRRCLIPADGFYEWETVPPASGRGRPAKLPWFVRPADGGPMVMAGIYAFWRDRTLGADAPWLTTCSIITTQATDALGTLHDRMPMVVRPDDWDAWLDPRQDDPAAALGLLAVDEGADVSVVRVGTAVNQVRADGPELLHPAT</sequence>
<evidence type="ECO:0000256" key="4">
    <source>
        <dbReference type="ARBA" id="ARBA00022801"/>
    </source>
</evidence>
<dbReference type="Proteomes" id="UP001434337">
    <property type="component" value="Chromosome"/>
</dbReference>
<gene>
    <name evidence="9" type="ORF">PCC79_04800</name>
</gene>
<evidence type="ECO:0000256" key="7">
    <source>
        <dbReference type="ARBA" id="ARBA00023239"/>
    </source>
</evidence>
<evidence type="ECO:0000256" key="5">
    <source>
        <dbReference type="ARBA" id="ARBA00023124"/>
    </source>
</evidence>
<evidence type="ECO:0000256" key="3">
    <source>
        <dbReference type="ARBA" id="ARBA00022763"/>
    </source>
</evidence>
<evidence type="ECO:0000256" key="8">
    <source>
        <dbReference type="RuleBase" id="RU364100"/>
    </source>
</evidence>
<keyword evidence="10" id="KW-1185">Reference proteome</keyword>
<dbReference type="PANTHER" id="PTHR13604">
    <property type="entry name" value="DC12-RELATED"/>
    <property type="match status" value="1"/>
</dbReference>
<dbReference type="EC" id="3.4.-.-" evidence="8"/>
<evidence type="ECO:0000313" key="10">
    <source>
        <dbReference type="Proteomes" id="UP001434337"/>
    </source>
</evidence>
<organism evidence="9 10">
    <name type="scientific">Propioniciclava soli</name>
    <dbReference type="NCBI Taxonomy" id="2775081"/>
    <lineage>
        <taxon>Bacteria</taxon>
        <taxon>Bacillati</taxon>
        <taxon>Actinomycetota</taxon>
        <taxon>Actinomycetes</taxon>
        <taxon>Propionibacteriales</taxon>
        <taxon>Propionibacteriaceae</taxon>
        <taxon>Propioniciclava</taxon>
    </lineage>
</organism>
<dbReference type="Gene3D" id="3.90.1680.10">
    <property type="entry name" value="SOS response associated peptidase-like"/>
    <property type="match status" value="1"/>
</dbReference>
<dbReference type="InterPro" id="IPR036590">
    <property type="entry name" value="SRAP-like"/>
</dbReference>
<keyword evidence="6" id="KW-0238">DNA-binding</keyword>
<proteinExistence type="inferred from homology"/>
<keyword evidence="7" id="KW-0456">Lyase</keyword>
<comment type="similarity">
    <text evidence="1 8">Belongs to the SOS response-associated peptidase family.</text>
</comment>
<dbReference type="EMBL" id="CP115965">
    <property type="protein sequence ID" value="WZW99519.1"/>
    <property type="molecule type" value="Genomic_DNA"/>
</dbReference>
<name>A0ABZ3C9R4_9ACTN</name>
<evidence type="ECO:0000256" key="2">
    <source>
        <dbReference type="ARBA" id="ARBA00022670"/>
    </source>
</evidence>
<protein>
    <recommendedName>
        <fullName evidence="8">Abasic site processing protein</fullName>
        <ecNumber evidence="8">3.4.-.-</ecNumber>
    </recommendedName>
</protein>
<accession>A0ABZ3C9R4</accession>
<keyword evidence="4 8" id="KW-0378">Hydrolase</keyword>
<dbReference type="RefSeq" id="WP_232548973.1">
    <property type="nucleotide sequence ID" value="NZ_CP115965.1"/>
</dbReference>
<evidence type="ECO:0000313" key="9">
    <source>
        <dbReference type="EMBL" id="WZW99519.1"/>
    </source>
</evidence>